<keyword evidence="5" id="KW-0539">Nucleus</keyword>
<dbReference type="GO" id="GO:0005654">
    <property type="term" value="C:nucleoplasm"/>
    <property type="evidence" value="ECO:0007669"/>
    <property type="project" value="UniProtKB-ARBA"/>
</dbReference>
<evidence type="ECO:0000256" key="3">
    <source>
        <dbReference type="ARBA" id="ARBA00023015"/>
    </source>
</evidence>
<feature type="region of interest" description="Disordered" evidence="6">
    <location>
        <begin position="1"/>
        <end position="34"/>
    </location>
</feature>
<evidence type="ECO:0000256" key="6">
    <source>
        <dbReference type="SAM" id="MobiDB-lite"/>
    </source>
</evidence>
<evidence type="ECO:0000313" key="7">
    <source>
        <dbReference type="EMBL" id="CAI4211844.1"/>
    </source>
</evidence>
<evidence type="ECO:0000256" key="5">
    <source>
        <dbReference type="ARBA" id="ARBA00023242"/>
    </source>
</evidence>
<keyword evidence="8" id="KW-1185">Reference proteome</keyword>
<sequence length="480" mass="53590">MATTEPAIGGGSSLPPTARRAEPQAPSKRDKKRQLLNERIAALTEKFDRNRDVSYVDQLHKIQVDTSLVQRVDPYAPNAAAIIHELRQEQRNAVGPNLVSQSARSLLDMAGPKFQDWAQEMSDLHERKDFQLSTQHAEYERKVQEFKNVHNYRVETAKREHQALASTLRDRLINSLAAKKNRLNKEKEALELSDSSALLFHPNQFSIANPASPGGNHGKRATRLRKDAEDLGLGDNKKRKRAVGDDDGSPVPSRRALDTTGTTPLWQSEKLRVAAKQNGPIYSVDKLFTDKELTLTYNTAAQAAHMHILRHRVSGPAGSSSDGNESSNDDEDGHDVDLAAPMMERAPSHATRSTRGNVNHNVIDHKILGVEAIADYEQTPTRSQDQNTPVSLPNDTINEDLQIMSYFKQFDSHTKPGSSLTVNDSLKRVLEAAATPNSKNRYVAFIGNGPRRDLEDIRRELGLLRTSRRRTRARKNPRPA</sequence>
<evidence type="ECO:0000256" key="2">
    <source>
        <dbReference type="ARBA" id="ARBA00022491"/>
    </source>
</evidence>
<dbReference type="Proteomes" id="UP000838763">
    <property type="component" value="Unassembled WGS sequence"/>
</dbReference>
<keyword evidence="3" id="KW-0805">Transcription regulation</keyword>
<evidence type="ECO:0000256" key="1">
    <source>
        <dbReference type="ARBA" id="ARBA00004123"/>
    </source>
</evidence>
<evidence type="ECO:0000256" key="4">
    <source>
        <dbReference type="ARBA" id="ARBA00023163"/>
    </source>
</evidence>
<dbReference type="OrthoDB" id="70376at2759"/>
<keyword evidence="4" id="KW-0804">Transcription</keyword>
<keyword evidence="2" id="KW-0678">Repressor</keyword>
<dbReference type="SMART" id="SM01401">
    <property type="entry name" value="Sds3"/>
    <property type="match status" value="1"/>
</dbReference>
<name>A0A9P1GXS2_9PEZI</name>
<accession>A0A9P1GXS2</accession>
<proteinExistence type="predicted"/>
<dbReference type="EMBL" id="CALLCH030000003">
    <property type="protein sequence ID" value="CAI4211844.1"/>
    <property type="molecule type" value="Genomic_DNA"/>
</dbReference>
<comment type="caution">
    <text evidence="7">The sequence shown here is derived from an EMBL/GenBank/DDBJ whole genome shotgun (WGS) entry which is preliminary data.</text>
</comment>
<dbReference type="InterPro" id="IPR013907">
    <property type="entry name" value="Sds3"/>
</dbReference>
<dbReference type="PANTHER" id="PTHR21964">
    <property type="entry name" value="BREAST CANCER METASTASIS-SUPPRESSOR 1"/>
    <property type="match status" value="1"/>
</dbReference>
<dbReference type="Pfam" id="PF08598">
    <property type="entry name" value="Sds3"/>
    <property type="match status" value="1"/>
</dbReference>
<dbReference type="AlphaFoldDB" id="A0A9P1GXS2"/>
<feature type="region of interest" description="Disordered" evidence="6">
    <location>
        <begin position="205"/>
        <end position="263"/>
    </location>
</feature>
<evidence type="ECO:0008006" key="9">
    <source>
        <dbReference type="Google" id="ProtNLM"/>
    </source>
</evidence>
<evidence type="ECO:0000313" key="8">
    <source>
        <dbReference type="Proteomes" id="UP000838763"/>
    </source>
</evidence>
<reference evidence="7" key="1">
    <citation type="submission" date="2022-11" db="EMBL/GenBank/DDBJ databases">
        <authorList>
            <person name="Scott C."/>
            <person name="Bruce N."/>
        </authorList>
    </citation>
    <scope>NUCLEOTIDE SEQUENCE</scope>
</reference>
<dbReference type="GO" id="GO:0010468">
    <property type="term" value="P:regulation of gene expression"/>
    <property type="evidence" value="ECO:0007669"/>
    <property type="project" value="UniProtKB-ARBA"/>
</dbReference>
<protein>
    <recommendedName>
        <fullName evidence="9">Deacetylase complex subunit</fullName>
    </recommendedName>
</protein>
<gene>
    <name evidence="7" type="ORF">PPNO1_LOCUS1617</name>
</gene>
<comment type="subcellular location">
    <subcellularLocation>
        <location evidence="1">Nucleus</location>
    </subcellularLocation>
</comment>
<organism evidence="7 8">
    <name type="scientific">Parascedosporium putredinis</name>
    <dbReference type="NCBI Taxonomy" id="1442378"/>
    <lineage>
        <taxon>Eukaryota</taxon>
        <taxon>Fungi</taxon>
        <taxon>Dikarya</taxon>
        <taxon>Ascomycota</taxon>
        <taxon>Pezizomycotina</taxon>
        <taxon>Sordariomycetes</taxon>
        <taxon>Hypocreomycetidae</taxon>
        <taxon>Microascales</taxon>
        <taxon>Microascaceae</taxon>
        <taxon>Parascedosporium</taxon>
    </lineage>
</organism>
<feature type="region of interest" description="Disordered" evidence="6">
    <location>
        <begin position="313"/>
        <end position="335"/>
    </location>
</feature>